<dbReference type="RefSeq" id="XP_022667930.1">
    <property type="nucleotide sequence ID" value="XM_022812195.1"/>
</dbReference>
<accession>A0A7M7KZG0</accession>
<sequence>MTSAVRNGSYSPSKEHQTPGKEATLICSKMTEVELREFIERQKKILKNTLVLSKLSDKGEQVRRKLEAAETELRSRDKIQGLETTIEMISNFTLKDERDKENFDGLRANNESLPKYADKLAEKIEQRQKQSKKKFQPNRSLKYEAEIKPEHAVKWETFPDLKAADTKPPCVLSIKESIRIARENAAREKLEILALAGVKLSAREMAKIDDHRIDYMRASFRALRNGCKATDTDGFDSDDDDYPALRSSFSSDDDDDDDISIKHNTRRQLEELD</sequence>
<dbReference type="AlphaFoldDB" id="A0A7M7KZG0"/>
<feature type="region of interest" description="Disordered" evidence="1">
    <location>
        <begin position="232"/>
        <end position="273"/>
    </location>
</feature>
<name>A0A7M7KZG0_VARDE</name>
<dbReference type="EnsemblMetazoa" id="XM_022812195">
    <property type="protein sequence ID" value="XP_022667930"/>
    <property type="gene ID" value="LOC111253167"/>
</dbReference>
<dbReference type="OrthoDB" id="2408655at2759"/>
<dbReference type="Proteomes" id="UP000594260">
    <property type="component" value="Unplaced"/>
</dbReference>
<organism evidence="2 3">
    <name type="scientific">Varroa destructor</name>
    <name type="common">Honeybee mite</name>
    <dbReference type="NCBI Taxonomy" id="109461"/>
    <lineage>
        <taxon>Eukaryota</taxon>
        <taxon>Metazoa</taxon>
        <taxon>Ecdysozoa</taxon>
        <taxon>Arthropoda</taxon>
        <taxon>Chelicerata</taxon>
        <taxon>Arachnida</taxon>
        <taxon>Acari</taxon>
        <taxon>Parasitiformes</taxon>
        <taxon>Mesostigmata</taxon>
        <taxon>Gamasina</taxon>
        <taxon>Dermanyssoidea</taxon>
        <taxon>Varroidae</taxon>
        <taxon>Varroa</taxon>
    </lineage>
</organism>
<evidence type="ECO:0000313" key="3">
    <source>
        <dbReference type="Proteomes" id="UP000594260"/>
    </source>
</evidence>
<reference evidence="2" key="1">
    <citation type="submission" date="2021-01" db="UniProtKB">
        <authorList>
            <consortium name="EnsemblMetazoa"/>
        </authorList>
    </citation>
    <scope>IDENTIFICATION</scope>
</reference>
<feature type="region of interest" description="Disordered" evidence="1">
    <location>
        <begin position="1"/>
        <end position="23"/>
    </location>
</feature>
<evidence type="ECO:0000256" key="1">
    <source>
        <dbReference type="SAM" id="MobiDB-lite"/>
    </source>
</evidence>
<protein>
    <submittedName>
        <fullName evidence="2">Uncharacterized protein</fullName>
    </submittedName>
</protein>
<evidence type="ECO:0000313" key="2">
    <source>
        <dbReference type="EnsemblMetazoa" id="XP_022667930"/>
    </source>
</evidence>
<dbReference type="InParanoid" id="A0A7M7KZG0"/>
<keyword evidence="3" id="KW-1185">Reference proteome</keyword>
<feature type="compositionally biased region" description="Acidic residues" evidence="1">
    <location>
        <begin position="233"/>
        <end position="242"/>
    </location>
</feature>
<proteinExistence type="predicted"/>
<dbReference type="GeneID" id="111253167"/>
<dbReference type="KEGG" id="vde:111253167"/>
<feature type="compositionally biased region" description="Polar residues" evidence="1">
    <location>
        <begin position="1"/>
        <end position="12"/>
    </location>
</feature>